<dbReference type="EMBL" id="DVLP01000060">
    <property type="protein sequence ID" value="HIT74363.1"/>
    <property type="molecule type" value="Genomic_DNA"/>
</dbReference>
<gene>
    <name evidence="9" type="ORF">IAA98_02105</name>
</gene>
<feature type="transmembrane region" description="Helical" evidence="8">
    <location>
        <begin position="18"/>
        <end position="40"/>
    </location>
</feature>
<dbReference type="AlphaFoldDB" id="A0A9D1GV61"/>
<dbReference type="GO" id="GO:0022857">
    <property type="term" value="F:transmembrane transporter activity"/>
    <property type="evidence" value="ECO:0007669"/>
    <property type="project" value="InterPro"/>
</dbReference>
<organism evidence="9 10">
    <name type="scientific">Candidatus Avipropionibacterium avicola</name>
    <dbReference type="NCBI Taxonomy" id="2840701"/>
    <lineage>
        <taxon>Bacteria</taxon>
        <taxon>Bacillati</taxon>
        <taxon>Actinomycetota</taxon>
        <taxon>Actinomycetes</taxon>
        <taxon>Propionibacteriales</taxon>
        <taxon>Propionibacteriaceae</taxon>
        <taxon>Propionibacteriaceae incertae sedis</taxon>
        <taxon>Candidatus Avipropionibacterium</taxon>
    </lineage>
</organism>
<dbReference type="SUPFAM" id="SSF81345">
    <property type="entry name" value="ABC transporter involved in vitamin B12 uptake, BtuC"/>
    <property type="match status" value="1"/>
</dbReference>
<reference evidence="9" key="2">
    <citation type="journal article" date="2021" name="PeerJ">
        <title>Extensive microbial diversity within the chicken gut microbiome revealed by metagenomics and culture.</title>
        <authorList>
            <person name="Gilroy R."/>
            <person name="Ravi A."/>
            <person name="Getino M."/>
            <person name="Pursley I."/>
            <person name="Horton D.L."/>
            <person name="Alikhan N.F."/>
            <person name="Baker D."/>
            <person name="Gharbi K."/>
            <person name="Hall N."/>
            <person name="Watson M."/>
            <person name="Adriaenssens E.M."/>
            <person name="Foster-Nyarko E."/>
            <person name="Jarju S."/>
            <person name="Secka A."/>
            <person name="Antonio M."/>
            <person name="Oren A."/>
            <person name="Chaudhuri R.R."/>
            <person name="La Ragione R."/>
            <person name="Hildebrand F."/>
            <person name="Pallen M.J."/>
        </authorList>
    </citation>
    <scope>NUCLEOTIDE SEQUENCE</scope>
    <source>
        <strain evidence="9">ChiGjej1B1-24693</strain>
    </source>
</reference>
<dbReference type="InterPro" id="IPR037294">
    <property type="entry name" value="ABC_BtuC-like"/>
</dbReference>
<dbReference type="PANTHER" id="PTHR30472:SF24">
    <property type="entry name" value="FERRIC ENTEROBACTIN TRANSPORT SYSTEM PERMEASE PROTEIN FEPG"/>
    <property type="match status" value="1"/>
</dbReference>
<protein>
    <submittedName>
        <fullName evidence="9">Iron ABC transporter permease</fullName>
    </submittedName>
</protein>
<comment type="similarity">
    <text evidence="2">Belongs to the binding-protein-dependent transport system permease family. FecCD subfamily.</text>
</comment>
<sequence>MVFTFAWQRHNGFQPLRVILAGVAVNSIFGGVTGMMSILYSDRLPGALGWLNGSLTGASKSDLHQLVIYSVIGWVAACVCIRPANILRLGEQTAQHIGLNLTMARLLLCGVAVYLAAISVPMVGLIGFVGLVVPHIVRMTTGSNYVVRIPFGLLLGALVLLCADTVGRTVMSPLEIPSGIVMAVIGGPYFLFLMRRGGA</sequence>
<evidence type="ECO:0000256" key="6">
    <source>
        <dbReference type="ARBA" id="ARBA00022989"/>
    </source>
</evidence>
<dbReference type="CDD" id="cd06550">
    <property type="entry name" value="TM_ABC_iron-siderophores_like"/>
    <property type="match status" value="1"/>
</dbReference>
<keyword evidence="3" id="KW-0813">Transport</keyword>
<keyword evidence="4" id="KW-1003">Cell membrane</keyword>
<evidence type="ECO:0000313" key="10">
    <source>
        <dbReference type="Proteomes" id="UP000886842"/>
    </source>
</evidence>
<keyword evidence="5 8" id="KW-0812">Transmembrane</keyword>
<comment type="caution">
    <text evidence="9">The sequence shown here is derived from an EMBL/GenBank/DDBJ whole genome shotgun (WGS) entry which is preliminary data.</text>
</comment>
<evidence type="ECO:0000256" key="2">
    <source>
        <dbReference type="ARBA" id="ARBA00007935"/>
    </source>
</evidence>
<feature type="transmembrane region" description="Helical" evidence="8">
    <location>
        <begin position="145"/>
        <end position="162"/>
    </location>
</feature>
<dbReference type="InterPro" id="IPR000522">
    <property type="entry name" value="ABC_transptr_permease_BtuC"/>
</dbReference>
<evidence type="ECO:0000313" key="9">
    <source>
        <dbReference type="EMBL" id="HIT74363.1"/>
    </source>
</evidence>
<feature type="transmembrane region" description="Helical" evidence="8">
    <location>
        <begin position="106"/>
        <end position="133"/>
    </location>
</feature>
<dbReference type="Gene3D" id="1.10.3470.10">
    <property type="entry name" value="ABC transporter involved in vitamin B12 uptake, BtuC"/>
    <property type="match status" value="1"/>
</dbReference>
<evidence type="ECO:0000256" key="7">
    <source>
        <dbReference type="ARBA" id="ARBA00023136"/>
    </source>
</evidence>
<evidence type="ECO:0000256" key="4">
    <source>
        <dbReference type="ARBA" id="ARBA00022475"/>
    </source>
</evidence>
<evidence type="ECO:0000256" key="5">
    <source>
        <dbReference type="ARBA" id="ARBA00022692"/>
    </source>
</evidence>
<reference evidence="9" key="1">
    <citation type="submission" date="2020-10" db="EMBL/GenBank/DDBJ databases">
        <authorList>
            <person name="Gilroy R."/>
        </authorList>
    </citation>
    <scope>NUCLEOTIDE SEQUENCE</scope>
    <source>
        <strain evidence="9">ChiGjej1B1-24693</strain>
    </source>
</reference>
<keyword evidence="6 8" id="KW-1133">Transmembrane helix</keyword>
<feature type="transmembrane region" description="Helical" evidence="8">
    <location>
        <begin position="174"/>
        <end position="194"/>
    </location>
</feature>
<dbReference type="PANTHER" id="PTHR30472">
    <property type="entry name" value="FERRIC ENTEROBACTIN TRANSPORT SYSTEM PERMEASE PROTEIN"/>
    <property type="match status" value="1"/>
</dbReference>
<dbReference type="GO" id="GO:0005886">
    <property type="term" value="C:plasma membrane"/>
    <property type="evidence" value="ECO:0007669"/>
    <property type="project" value="UniProtKB-SubCell"/>
</dbReference>
<comment type="subcellular location">
    <subcellularLocation>
        <location evidence="1">Cell membrane</location>
        <topology evidence="1">Multi-pass membrane protein</topology>
    </subcellularLocation>
</comment>
<proteinExistence type="inferred from homology"/>
<keyword evidence="7 8" id="KW-0472">Membrane</keyword>
<dbReference type="GO" id="GO:0033214">
    <property type="term" value="P:siderophore-iron import into cell"/>
    <property type="evidence" value="ECO:0007669"/>
    <property type="project" value="TreeGrafter"/>
</dbReference>
<dbReference type="Proteomes" id="UP000886842">
    <property type="component" value="Unassembled WGS sequence"/>
</dbReference>
<evidence type="ECO:0000256" key="1">
    <source>
        <dbReference type="ARBA" id="ARBA00004651"/>
    </source>
</evidence>
<evidence type="ECO:0000256" key="8">
    <source>
        <dbReference type="SAM" id="Phobius"/>
    </source>
</evidence>
<dbReference type="Pfam" id="PF01032">
    <property type="entry name" value="FecCD"/>
    <property type="match status" value="1"/>
</dbReference>
<name>A0A9D1GV61_9ACTN</name>
<evidence type="ECO:0000256" key="3">
    <source>
        <dbReference type="ARBA" id="ARBA00022448"/>
    </source>
</evidence>
<accession>A0A9D1GV61</accession>